<evidence type="ECO:0000313" key="2">
    <source>
        <dbReference type="EMBL" id="CAB9513716.1"/>
    </source>
</evidence>
<gene>
    <name evidence="2" type="ORF">SEMRO_608_G174800.1</name>
</gene>
<dbReference type="SUPFAM" id="SSF53335">
    <property type="entry name" value="S-adenosyl-L-methionine-dependent methyltransferases"/>
    <property type="match status" value="1"/>
</dbReference>
<reference evidence="2" key="1">
    <citation type="submission" date="2020-06" db="EMBL/GenBank/DDBJ databases">
        <authorList>
            <consortium name="Plant Systems Biology data submission"/>
        </authorList>
    </citation>
    <scope>NUCLEOTIDE SEQUENCE</scope>
    <source>
        <strain evidence="2">D6</strain>
    </source>
</reference>
<sequence>MGADKSMEVSSPSLPLDWASTVALVWKRMVCPREDGACCGRNLKIQATNQAKNSVEHEHVLDCAAQTINVPGVNVALYKTCIAPPFEMNVHSGNEMISRGIETLGCFECGVLKKLMRFMEQTPPDTFFLDIGANIGMYSLHAAAWGRDVFAFEPFQRNYQRICKSISMNNGFEERLIVFNVALTDHPTTIGFGSVTEENFGGIHVKEEEASQGKSSGAPVRGVDYAPGIQLSSLKSVLPLNRPAVIKIDVEGSECGALSGAMDYLHALDILYVAIEWSEAMLNCEHADAIFELFGKNRLSPYQYIYFEDIWRPLKVTEWRNWRNDPHIFEVLKSHAMDIAWIREHA</sequence>
<dbReference type="OrthoDB" id="48684at2759"/>
<dbReference type="Gene3D" id="3.40.50.150">
    <property type="entry name" value="Vaccinia Virus protein VP39"/>
    <property type="match status" value="1"/>
</dbReference>
<keyword evidence="2" id="KW-0489">Methyltransferase</keyword>
<dbReference type="PANTHER" id="PTHR34203">
    <property type="entry name" value="METHYLTRANSFERASE, FKBM FAMILY PROTEIN"/>
    <property type="match status" value="1"/>
</dbReference>
<accession>A0A9N8HH12</accession>
<dbReference type="InterPro" id="IPR006342">
    <property type="entry name" value="FkbM_mtfrase"/>
</dbReference>
<keyword evidence="2" id="KW-0808">Transferase</keyword>
<dbReference type="GO" id="GO:0008168">
    <property type="term" value="F:methyltransferase activity"/>
    <property type="evidence" value="ECO:0007669"/>
    <property type="project" value="UniProtKB-KW"/>
</dbReference>
<dbReference type="PANTHER" id="PTHR34203:SF15">
    <property type="entry name" value="SLL1173 PROTEIN"/>
    <property type="match status" value="1"/>
</dbReference>
<keyword evidence="3" id="KW-1185">Reference proteome</keyword>
<dbReference type="NCBIfam" id="TIGR01444">
    <property type="entry name" value="fkbM_fam"/>
    <property type="match status" value="1"/>
</dbReference>
<proteinExistence type="predicted"/>
<evidence type="ECO:0000259" key="1">
    <source>
        <dbReference type="Pfam" id="PF05050"/>
    </source>
</evidence>
<name>A0A9N8HH12_9STRA</name>
<dbReference type="Proteomes" id="UP001153069">
    <property type="component" value="Unassembled WGS sequence"/>
</dbReference>
<dbReference type="GO" id="GO:0032259">
    <property type="term" value="P:methylation"/>
    <property type="evidence" value="ECO:0007669"/>
    <property type="project" value="UniProtKB-KW"/>
</dbReference>
<feature type="domain" description="Methyltransferase FkbM" evidence="1">
    <location>
        <begin position="130"/>
        <end position="281"/>
    </location>
</feature>
<dbReference type="InterPro" id="IPR029063">
    <property type="entry name" value="SAM-dependent_MTases_sf"/>
</dbReference>
<protein>
    <submittedName>
        <fullName evidence="2">Inherit from COG: Methyltransferase</fullName>
    </submittedName>
</protein>
<organism evidence="2 3">
    <name type="scientific">Seminavis robusta</name>
    <dbReference type="NCBI Taxonomy" id="568900"/>
    <lineage>
        <taxon>Eukaryota</taxon>
        <taxon>Sar</taxon>
        <taxon>Stramenopiles</taxon>
        <taxon>Ochrophyta</taxon>
        <taxon>Bacillariophyta</taxon>
        <taxon>Bacillariophyceae</taxon>
        <taxon>Bacillariophycidae</taxon>
        <taxon>Naviculales</taxon>
        <taxon>Naviculaceae</taxon>
        <taxon>Seminavis</taxon>
    </lineage>
</organism>
<dbReference type="InterPro" id="IPR052514">
    <property type="entry name" value="SAM-dependent_MTase"/>
</dbReference>
<dbReference type="AlphaFoldDB" id="A0A9N8HH12"/>
<dbReference type="Pfam" id="PF05050">
    <property type="entry name" value="Methyltransf_21"/>
    <property type="match status" value="1"/>
</dbReference>
<evidence type="ECO:0000313" key="3">
    <source>
        <dbReference type="Proteomes" id="UP001153069"/>
    </source>
</evidence>
<dbReference type="EMBL" id="CAICTM010000607">
    <property type="protein sequence ID" value="CAB9513716.1"/>
    <property type="molecule type" value="Genomic_DNA"/>
</dbReference>
<comment type="caution">
    <text evidence="2">The sequence shown here is derived from an EMBL/GenBank/DDBJ whole genome shotgun (WGS) entry which is preliminary data.</text>
</comment>